<feature type="binding site" evidence="13">
    <location>
        <position position="253"/>
    </location>
    <ligand>
        <name>ATP</name>
        <dbReference type="ChEBI" id="CHEBI:30616"/>
    </ligand>
</feature>
<keyword evidence="5" id="KW-0597">Phosphoprotein</keyword>
<keyword evidence="19" id="KW-1185">Reference proteome</keyword>
<evidence type="ECO:0000256" key="9">
    <source>
        <dbReference type="ARBA" id="ARBA00022840"/>
    </source>
</evidence>
<protein>
    <recommendedName>
        <fullName evidence="2">non-specific serine/threonine protein kinase</fullName>
        <ecNumber evidence="2">2.7.11.1</ecNumber>
    </recommendedName>
</protein>
<feature type="signal peptide" evidence="16">
    <location>
        <begin position="1"/>
        <end position="23"/>
    </location>
</feature>
<evidence type="ECO:0000256" key="16">
    <source>
        <dbReference type="SAM" id="SignalP"/>
    </source>
</evidence>
<evidence type="ECO:0000256" key="10">
    <source>
        <dbReference type="ARBA" id="ARBA00023136"/>
    </source>
</evidence>
<dbReference type="Pfam" id="PF00069">
    <property type="entry name" value="Pkinase"/>
    <property type="match status" value="1"/>
</dbReference>
<keyword evidence="9 13" id="KW-0067">ATP-binding</keyword>
<dbReference type="Proteomes" id="UP000501690">
    <property type="component" value="Linkage Group LG3"/>
</dbReference>
<evidence type="ECO:0000313" key="19">
    <source>
        <dbReference type="Proteomes" id="UP000501690"/>
    </source>
</evidence>
<dbReference type="PROSITE" id="PS50011">
    <property type="entry name" value="PROTEIN_KINASE_DOM"/>
    <property type="match status" value="1"/>
</dbReference>
<keyword evidence="7 13" id="KW-0547">Nucleotide-binding</keyword>
<feature type="region of interest" description="Disordered" evidence="14">
    <location>
        <begin position="511"/>
        <end position="538"/>
    </location>
</feature>
<feature type="chain" id="PRO_5020035160" description="non-specific serine/threonine protein kinase" evidence="16">
    <location>
        <begin position="24"/>
        <end position="602"/>
    </location>
</feature>
<dbReference type="FunFam" id="3.30.200.20:FF:000415">
    <property type="entry name" value="receptor-like serine/threonine-protein kinase NCRK"/>
    <property type="match status" value="1"/>
</dbReference>
<evidence type="ECO:0000256" key="7">
    <source>
        <dbReference type="ARBA" id="ARBA00022741"/>
    </source>
</evidence>
<dbReference type="Gene3D" id="1.10.510.10">
    <property type="entry name" value="Transferase(Phosphotransferase) domain 1"/>
    <property type="match status" value="1"/>
</dbReference>
<comment type="catalytic activity">
    <reaction evidence="11">
        <text>L-threonyl-[protein] + ATP = O-phospho-L-threonyl-[protein] + ADP + H(+)</text>
        <dbReference type="Rhea" id="RHEA:46608"/>
        <dbReference type="Rhea" id="RHEA-COMP:11060"/>
        <dbReference type="Rhea" id="RHEA-COMP:11605"/>
        <dbReference type="ChEBI" id="CHEBI:15378"/>
        <dbReference type="ChEBI" id="CHEBI:30013"/>
        <dbReference type="ChEBI" id="CHEBI:30616"/>
        <dbReference type="ChEBI" id="CHEBI:61977"/>
        <dbReference type="ChEBI" id="CHEBI:456216"/>
        <dbReference type="EC" id="2.7.11.1"/>
    </reaction>
</comment>
<keyword evidence="4" id="KW-0723">Serine/threonine-protein kinase</keyword>
<evidence type="ECO:0000256" key="13">
    <source>
        <dbReference type="PROSITE-ProRule" id="PRU10141"/>
    </source>
</evidence>
<feature type="domain" description="Protein kinase" evidence="17">
    <location>
        <begin position="225"/>
        <end position="505"/>
    </location>
</feature>
<dbReference type="GO" id="GO:0005524">
    <property type="term" value="F:ATP binding"/>
    <property type="evidence" value="ECO:0007669"/>
    <property type="project" value="UniProtKB-UniRule"/>
</dbReference>
<keyword evidence="10 15" id="KW-0472">Membrane</keyword>
<dbReference type="InterPro" id="IPR011009">
    <property type="entry name" value="Kinase-like_dom_sf"/>
</dbReference>
<evidence type="ECO:0000256" key="3">
    <source>
        <dbReference type="ARBA" id="ARBA00022475"/>
    </source>
</evidence>
<evidence type="ECO:0000256" key="12">
    <source>
        <dbReference type="ARBA" id="ARBA00048679"/>
    </source>
</evidence>
<dbReference type="EMBL" id="CP039347">
    <property type="protein sequence ID" value="QCD88177.1"/>
    <property type="molecule type" value="Genomic_DNA"/>
</dbReference>
<keyword evidence="3" id="KW-1003">Cell membrane</keyword>
<dbReference type="PANTHER" id="PTHR47989">
    <property type="entry name" value="OS01G0750732 PROTEIN"/>
    <property type="match status" value="1"/>
</dbReference>
<dbReference type="SMART" id="SM00220">
    <property type="entry name" value="S_TKc"/>
    <property type="match status" value="1"/>
</dbReference>
<name>A0A4D6LHY3_VIGUN</name>
<proteinExistence type="predicted"/>
<evidence type="ECO:0000256" key="2">
    <source>
        <dbReference type="ARBA" id="ARBA00012513"/>
    </source>
</evidence>
<sequence length="602" mass="66346">MKPQLKIALALVISLLWIQSSFCDEASDNLNKWRCRCSFGGNQSFSLANCSKSCDCHSDAEESASVWTCTCDSNGFPQVAADGHSPNCFKACNCTWGTVSNRGGSKKRVSIKIVVVILLICVICTTMAFLVSLLCHVYRRDRCTIQSPIFSTYKETSSGSTTNLISHRSGASSVPETKFAINSPICHITGCFQKASFLFGSPKETYHGNIFPFSLAELENATENFSSSNLIGLGGSSYVYHGRLKDGSNVAVKRLKDQGGSEADSAFFKEIELLSRLHHCHLVPLLGYCSELKGKHVQRLLVFDYMANGNLRDCLDGVSGKHVDWATRVMIALGAARGLEYLHEAAAPRILHRDVKSTNILLDENWQAKITDLGMAKNLRSDDLPSCSNSPARMQGTFGYFAPEYAIVGRASLESDVFSFGVVLLELISGRQPIHKSTGKEESLVIWATPRLQDSRRVIMELVDPQLKGNFPEEEVQVMAYLAKECLLLDPDTRPTMSEVVQILLSISPGKSRRRRNIPGTLFQETQDEEKQRQGTPSKIFIDHNVSVKNKSKEADPVSGECMESLILLASKSDGSCVSEEEMVDLTEPRFESFCITTAKAP</sequence>
<dbReference type="OrthoDB" id="1890790at2759"/>
<gene>
    <name evidence="18" type="ORF">DEO72_LG3g2719</name>
</gene>
<evidence type="ECO:0000256" key="11">
    <source>
        <dbReference type="ARBA" id="ARBA00047899"/>
    </source>
</evidence>
<keyword evidence="8 18" id="KW-0418">Kinase</keyword>
<dbReference type="InterPro" id="IPR000719">
    <property type="entry name" value="Prot_kinase_dom"/>
</dbReference>
<dbReference type="SUPFAM" id="SSF56112">
    <property type="entry name" value="Protein kinase-like (PK-like)"/>
    <property type="match status" value="1"/>
</dbReference>
<reference evidence="18 19" key="1">
    <citation type="submission" date="2019-04" db="EMBL/GenBank/DDBJ databases">
        <title>An improved genome assembly and genetic linkage map for asparagus bean, Vigna unguiculata ssp. sesquipedialis.</title>
        <authorList>
            <person name="Xia Q."/>
            <person name="Zhang R."/>
            <person name="Dong Y."/>
        </authorList>
    </citation>
    <scope>NUCLEOTIDE SEQUENCE [LARGE SCALE GENOMIC DNA]</scope>
    <source>
        <tissue evidence="18">Leaf</tissue>
    </source>
</reference>
<organism evidence="18 19">
    <name type="scientific">Vigna unguiculata</name>
    <name type="common">Cowpea</name>
    <dbReference type="NCBI Taxonomy" id="3917"/>
    <lineage>
        <taxon>Eukaryota</taxon>
        <taxon>Viridiplantae</taxon>
        <taxon>Streptophyta</taxon>
        <taxon>Embryophyta</taxon>
        <taxon>Tracheophyta</taxon>
        <taxon>Spermatophyta</taxon>
        <taxon>Magnoliopsida</taxon>
        <taxon>eudicotyledons</taxon>
        <taxon>Gunneridae</taxon>
        <taxon>Pentapetalae</taxon>
        <taxon>rosids</taxon>
        <taxon>fabids</taxon>
        <taxon>Fabales</taxon>
        <taxon>Fabaceae</taxon>
        <taxon>Papilionoideae</taxon>
        <taxon>50 kb inversion clade</taxon>
        <taxon>NPAAA clade</taxon>
        <taxon>indigoferoid/millettioid clade</taxon>
        <taxon>Phaseoleae</taxon>
        <taxon>Vigna</taxon>
    </lineage>
</organism>
<evidence type="ECO:0000259" key="17">
    <source>
        <dbReference type="PROSITE" id="PS50011"/>
    </source>
</evidence>
<dbReference type="GO" id="GO:0004674">
    <property type="term" value="F:protein serine/threonine kinase activity"/>
    <property type="evidence" value="ECO:0007669"/>
    <property type="project" value="UniProtKB-KW"/>
</dbReference>
<dbReference type="Gramene" id="Vigun11g140700.1.v1.2">
    <property type="protein sequence ID" value="Vigun11g140700.1.v1.2"/>
    <property type="gene ID" value="Vigun11g140700.v1.2"/>
</dbReference>
<dbReference type="CDD" id="cd14066">
    <property type="entry name" value="STKc_IRAK"/>
    <property type="match status" value="1"/>
</dbReference>
<dbReference type="InterPro" id="IPR017441">
    <property type="entry name" value="Protein_kinase_ATP_BS"/>
</dbReference>
<keyword evidence="18" id="KW-0675">Receptor</keyword>
<keyword evidence="16" id="KW-0732">Signal</keyword>
<dbReference type="PANTHER" id="PTHR47989:SF23">
    <property type="entry name" value="RECEPTOR-LIKE SERINE_THREONINE-PROTEIN KINASE NCRK ISOFORM X1"/>
    <property type="match status" value="1"/>
</dbReference>
<keyword evidence="15" id="KW-0812">Transmembrane</keyword>
<evidence type="ECO:0000256" key="15">
    <source>
        <dbReference type="SAM" id="Phobius"/>
    </source>
</evidence>
<feature type="transmembrane region" description="Helical" evidence="15">
    <location>
        <begin position="113"/>
        <end position="138"/>
    </location>
</feature>
<dbReference type="FunFam" id="1.10.510.10:FF:000395">
    <property type="entry name" value="receptor-like serine/threonine-protein kinase NCRK"/>
    <property type="match status" value="1"/>
</dbReference>
<dbReference type="AlphaFoldDB" id="A0A4D6LHY3"/>
<keyword evidence="6" id="KW-0808">Transferase</keyword>
<dbReference type="GO" id="GO:0005886">
    <property type="term" value="C:plasma membrane"/>
    <property type="evidence" value="ECO:0007669"/>
    <property type="project" value="UniProtKB-SubCell"/>
</dbReference>
<dbReference type="PROSITE" id="PS00107">
    <property type="entry name" value="PROTEIN_KINASE_ATP"/>
    <property type="match status" value="1"/>
</dbReference>
<dbReference type="PROSITE" id="PS00108">
    <property type="entry name" value="PROTEIN_KINASE_ST"/>
    <property type="match status" value="1"/>
</dbReference>
<comment type="catalytic activity">
    <reaction evidence="12">
        <text>L-seryl-[protein] + ATP = O-phospho-L-seryl-[protein] + ADP + H(+)</text>
        <dbReference type="Rhea" id="RHEA:17989"/>
        <dbReference type="Rhea" id="RHEA-COMP:9863"/>
        <dbReference type="Rhea" id="RHEA-COMP:11604"/>
        <dbReference type="ChEBI" id="CHEBI:15378"/>
        <dbReference type="ChEBI" id="CHEBI:29999"/>
        <dbReference type="ChEBI" id="CHEBI:30616"/>
        <dbReference type="ChEBI" id="CHEBI:83421"/>
        <dbReference type="ChEBI" id="CHEBI:456216"/>
        <dbReference type="EC" id="2.7.11.1"/>
    </reaction>
</comment>
<evidence type="ECO:0000256" key="14">
    <source>
        <dbReference type="SAM" id="MobiDB-lite"/>
    </source>
</evidence>
<evidence type="ECO:0000256" key="6">
    <source>
        <dbReference type="ARBA" id="ARBA00022679"/>
    </source>
</evidence>
<evidence type="ECO:0000313" key="18">
    <source>
        <dbReference type="EMBL" id="QCD88177.1"/>
    </source>
</evidence>
<dbReference type="InterPro" id="IPR008271">
    <property type="entry name" value="Ser/Thr_kinase_AS"/>
</dbReference>
<evidence type="ECO:0000256" key="1">
    <source>
        <dbReference type="ARBA" id="ARBA00004236"/>
    </source>
</evidence>
<dbReference type="Gene3D" id="3.30.200.20">
    <property type="entry name" value="Phosphorylase Kinase, domain 1"/>
    <property type="match status" value="1"/>
</dbReference>
<comment type="subcellular location">
    <subcellularLocation>
        <location evidence="1">Cell membrane</location>
    </subcellularLocation>
</comment>
<dbReference type="EC" id="2.7.11.1" evidence="2"/>
<evidence type="ECO:0000256" key="4">
    <source>
        <dbReference type="ARBA" id="ARBA00022527"/>
    </source>
</evidence>
<keyword evidence="15" id="KW-1133">Transmembrane helix</keyword>
<evidence type="ECO:0000256" key="5">
    <source>
        <dbReference type="ARBA" id="ARBA00022553"/>
    </source>
</evidence>
<evidence type="ECO:0000256" key="8">
    <source>
        <dbReference type="ARBA" id="ARBA00022777"/>
    </source>
</evidence>
<accession>A0A4D6LHY3</accession>